<comment type="caution">
    <text evidence="7">The sequence shown here is derived from an EMBL/GenBank/DDBJ whole genome shotgun (WGS) entry which is preliminary data.</text>
</comment>
<dbReference type="CDD" id="cd01107">
    <property type="entry name" value="HTH_BmrR"/>
    <property type="match status" value="1"/>
</dbReference>
<dbReference type="InterPro" id="IPR029442">
    <property type="entry name" value="GyrI-like"/>
</dbReference>
<evidence type="ECO:0000256" key="1">
    <source>
        <dbReference type="ARBA" id="ARBA00022491"/>
    </source>
</evidence>
<dbReference type="EMBL" id="JALAWA010000012">
    <property type="protein sequence ID" value="MCY9186404.1"/>
    <property type="molecule type" value="Genomic_DNA"/>
</dbReference>
<dbReference type="SMART" id="SM00422">
    <property type="entry name" value="HTH_MERR"/>
    <property type="match status" value="1"/>
</dbReference>
<keyword evidence="1" id="KW-0678">Repressor</keyword>
<dbReference type="InterPro" id="IPR011256">
    <property type="entry name" value="Reg_factor_effector_dom_sf"/>
</dbReference>
<evidence type="ECO:0000313" key="7">
    <source>
        <dbReference type="EMBL" id="MCY9186404.1"/>
    </source>
</evidence>
<name>A0A9Q4ELE2_9BACI</name>
<evidence type="ECO:0000256" key="3">
    <source>
        <dbReference type="ARBA" id="ARBA00023125"/>
    </source>
</evidence>
<keyword evidence="5" id="KW-0175">Coiled coil</keyword>
<dbReference type="PANTHER" id="PTHR30204">
    <property type="entry name" value="REDOX-CYCLING DRUG-SENSING TRANSCRIPTIONAL ACTIVATOR SOXR"/>
    <property type="match status" value="1"/>
</dbReference>
<evidence type="ECO:0000256" key="4">
    <source>
        <dbReference type="ARBA" id="ARBA00023163"/>
    </source>
</evidence>
<feature type="domain" description="HTH merR-type" evidence="6">
    <location>
        <begin position="4"/>
        <end position="74"/>
    </location>
</feature>
<dbReference type="PROSITE" id="PS50937">
    <property type="entry name" value="HTH_MERR_2"/>
    <property type="match status" value="1"/>
</dbReference>
<dbReference type="InterPro" id="IPR000551">
    <property type="entry name" value="MerR-type_HTH_dom"/>
</dbReference>
<dbReference type="Pfam" id="PF06445">
    <property type="entry name" value="GyrI-like"/>
    <property type="match status" value="1"/>
</dbReference>
<dbReference type="InterPro" id="IPR009061">
    <property type="entry name" value="DNA-bd_dom_put_sf"/>
</dbReference>
<dbReference type="PANTHER" id="PTHR30204:SF69">
    <property type="entry name" value="MERR-FAMILY TRANSCRIPTIONAL REGULATOR"/>
    <property type="match status" value="1"/>
</dbReference>
<dbReference type="SUPFAM" id="SSF46955">
    <property type="entry name" value="Putative DNA-binding domain"/>
    <property type="match status" value="1"/>
</dbReference>
<gene>
    <name evidence="7" type="ORF">MOF03_17485</name>
</gene>
<evidence type="ECO:0000256" key="2">
    <source>
        <dbReference type="ARBA" id="ARBA00023015"/>
    </source>
</evidence>
<protein>
    <submittedName>
        <fullName evidence="7">MerR family transcriptional regulator</fullName>
    </submittedName>
</protein>
<dbReference type="AlphaFoldDB" id="A0A9Q4ELE2"/>
<keyword evidence="2" id="KW-0805">Transcription regulation</keyword>
<evidence type="ECO:0000256" key="5">
    <source>
        <dbReference type="SAM" id="Coils"/>
    </source>
</evidence>
<keyword evidence="4" id="KW-0804">Transcription</keyword>
<dbReference type="GO" id="GO:0003700">
    <property type="term" value="F:DNA-binding transcription factor activity"/>
    <property type="evidence" value="ECO:0007669"/>
    <property type="project" value="InterPro"/>
</dbReference>
<dbReference type="Pfam" id="PF00376">
    <property type="entry name" value="MerR"/>
    <property type="match status" value="1"/>
</dbReference>
<evidence type="ECO:0000259" key="6">
    <source>
        <dbReference type="PROSITE" id="PS50937"/>
    </source>
</evidence>
<dbReference type="Gene3D" id="1.10.1660.10">
    <property type="match status" value="1"/>
</dbReference>
<proteinExistence type="predicted"/>
<dbReference type="Proteomes" id="UP001073053">
    <property type="component" value="Unassembled WGS sequence"/>
</dbReference>
<dbReference type="Gene3D" id="3.20.80.10">
    <property type="entry name" value="Regulatory factor, effector binding domain"/>
    <property type="match status" value="1"/>
</dbReference>
<keyword evidence="3" id="KW-0238">DNA-binding</keyword>
<dbReference type="InterPro" id="IPR047057">
    <property type="entry name" value="MerR_fam"/>
</dbReference>
<dbReference type="GO" id="GO:0003677">
    <property type="term" value="F:DNA binding"/>
    <property type="evidence" value="ECO:0007669"/>
    <property type="project" value="UniProtKB-KW"/>
</dbReference>
<reference evidence="7" key="1">
    <citation type="submission" date="2022-02" db="EMBL/GenBank/DDBJ databases">
        <title>Crop Bioprotection Bacillus Genome Sequencing.</title>
        <authorList>
            <person name="Dunlap C."/>
        </authorList>
    </citation>
    <scope>NUCLEOTIDE SEQUENCE</scope>
    <source>
        <strain evidence="7">EC49O2N-C10</strain>
    </source>
</reference>
<dbReference type="SUPFAM" id="SSF55136">
    <property type="entry name" value="Probable bacterial effector-binding domain"/>
    <property type="match status" value="1"/>
</dbReference>
<organism evidence="7 8">
    <name type="scientific">Bacillus halotolerans</name>
    <dbReference type="NCBI Taxonomy" id="260554"/>
    <lineage>
        <taxon>Bacteria</taxon>
        <taxon>Bacillati</taxon>
        <taxon>Bacillota</taxon>
        <taxon>Bacilli</taxon>
        <taxon>Bacillales</taxon>
        <taxon>Bacillaceae</taxon>
        <taxon>Bacillus</taxon>
    </lineage>
</organism>
<accession>A0A9Q4ELE2</accession>
<sequence length="281" mass="34001">MKEYFTIGETARLNNISIQTLRYYDRIGVFKPHYTDQDNGYRYYHVKQFFYLDIIKYLKYIRTPLEEIKRFSSNTCTPEHMQHFLEEQENMIVQEMEKLERARQLLHRRRNQLNEQVDICNKKDEGFVYFRYIDEQTIIKVETPQVNPHHQSDLYYRKLADVVEKIGDVVDNYYGFIYAFKPYKDSREIYCNSIYTTVRNGKEIDIGEKNITLDTIPSGEYVCIAFDWSAKNYDEYYRKLYQYIESHGIQTDGKVYQVSLPIDFHSLREENFLTELRVLKK</sequence>
<evidence type="ECO:0000313" key="8">
    <source>
        <dbReference type="Proteomes" id="UP001073053"/>
    </source>
</evidence>
<dbReference type="RefSeq" id="WP_095714165.1">
    <property type="nucleotide sequence ID" value="NZ_JALAPT010000019.1"/>
</dbReference>
<feature type="coiled-coil region" evidence="5">
    <location>
        <begin position="85"/>
        <end position="116"/>
    </location>
</feature>